<dbReference type="PANTHER" id="PTHR30314:SF3">
    <property type="entry name" value="MITOCHONDRIAL DIVISION PROTEIN FSZA"/>
    <property type="match status" value="1"/>
</dbReference>
<dbReference type="Proteomes" id="UP000283543">
    <property type="component" value="Unassembled WGS sequence"/>
</dbReference>
<evidence type="ECO:0000313" key="10">
    <source>
        <dbReference type="Proteomes" id="UP000283543"/>
    </source>
</evidence>
<protein>
    <recommendedName>
        <fullName evidence="11">Cell division protein FtsZ</fullName>
    </recommendedName>
</protein>
<evidence type="ECO:0000313" key="7">
    <source>
        <dbReference type="EMBL" id="RHY51852.1"/>
    </source>
</evidence>
<dbReference type="HAMAP" id="MF_00909">
    <property type="entry name" value="FtsZ"/>
    <property type="match status" value="1"/>
</dbReference>
<evidence type="ECO:0000256" key="3">
    <source>
        <dbReference type="ARBA" id="ARBA00023134"/>
    </source>
</evidence>
<dbReference type="EMBL" id="QUTE01008595">
    <property type="protein sequence ID" value="RHZ23755.1"/>
    <property type="molecule type" value="Genomic_DNA"/>
</dbReference>
<feature type="domain" description="Tubulin/FtsZ GTPase" evidence="5">
    <location>
        <begin position="77"/>
        <end position="286"/>
    </location>
</feature>
<comment type="caution">
    <text evidence="8">The sequence shown here is derived from an EMBL/GenBank/DDBJ whole genome shotgun (WGS) entry which is preliminary data.</text>
</comment>
<dbReference type="Pfam" id="PF12327">
    <property type="entry name" value="FtsZ_C"/>
    <property type="match status" value="1"/>
</dbReference>
<dbReference type="PROSITE" id="PS01134">
    <property type="entry name" value="FTSZ_1"/>
    <property type="match status" value="1"/>
</dbReference>
<evidence type="ECO:0008006" key="11">
    <source>
        <dbReference type="Google" id="ProtNLM"/>
    </source>
</evidence>
<dbReference type="CDD" id="cd02201">
    <property type="entry name" value="FtsZ_type1"/>
    <property type="match status" value="1"/>
</dbReference>
<dbReference type="InterPro" id="IPR036525">
    <property type="entry name" value="Tubulin/FtsZ_GTPase_sf"/>
</dbReference>
<dbReference type="GO" id="GO:0032153">
    <property type="term" value="C:cell division site"/>
    <property type="evidence" value="ECO:0007669"/>
    <property type="project" value="TreeGrafter"/>
</dbReference>
<dbReference type="InterPro" id="IPR037103">
    <property type="entry name" value="Tubulin/FtsZ-like_C"/>
</dbReference>
<dbReference type="Gene3D" id="3.30.1330.20">
    <property type="entry name" value="Tubulin/FtsZ, C-terminal domain"/>
    <property type="match status" value="1"/>
</dbReference>
<sequence>MLRTFLRCSGSGRPFATSSHAAKVNGADVPSFRRPSPSTTNFPKRSAGDQSTRAMNESAHRSEHQPKSHKLKNGRPVITVIGVGGAGSNAVNSMITSQLEGVDFVVANTDCQALARSLTPRQITLGKELTKGLGAGSKPSLGMYASHSFQRQTHRAYAGKSAAELSHDDIVAQLEGSNMLFVTGGMGGGTCTGAAPIIANIARDMGILTVAVVSTPFRSEGPNRTRLAIQGLAALAQSVDTLIVVPNQNLLALSNASTTLVEAFRYADAVLLEGVKGVTDLIVKPGLINLDFADINTILSKAGRAMMGSGQAAGANRAEEAAYAAMSTPLLGDLPTEHATGLLVTIRGGEDMTLYEVDTIMGVIRDTVAESANVIFGTCYDPSIEGSIHVSVIVSGIKMDQFTPPAGKVRKTAADSDVPTTTTTTDEPAKESTGLFGFFKL</sequence>
<evidence type="ECO:0000259" key="5">
    <source>
        <dbReference type="SMART" id="SM00864"/>
    </source>
</evidence>
<evidence type="ECO:0000256" key="4">
    <source>
        <dbReference type="SAM" id="MobiDB-lite"/>
    </source>
</evidence>
<feature type="domain" description="Tubulin/FtsZ 2-layer sandwich" evidence="6">
    <location>
        <begin position="288"/>
        <end position="406"/>
    </location>
</feature>
<dbReference type="Gene3D" id="3.40.50.1440">
    <property type="entry name" value="Tubulin/FtsZ, GTPase domain"/>
    <property type="match status" value="1"/>
</dbReference>
<dbReference type="VEuPathDB" id="FungiDB:H257_18405"/>
<evidence type="ECO:0000259" key="6">
    <source>
        <dbReference type="SMART" id="SM00865"/>
    </source>
</evidence>
<dbReference type="Proteomes" id="UP000266196">
    <property type="component" value="Unassembled WGS sequence"/>
</dbReference>
<organism evidence="8 9">
    <name type="scientific">Aphanomyces astaci</name>
    <name type="common">Crayfish plague agent</name>
    <dbReference type="NCBI Taxonomy" id="112090"/>
    <lineage>
        <taxon>Eukaryota</taxon>
        <taxon>Sar</taxon>
        <taxon>Stramenopiles</taxon>
        <taxon>Oomycota</taxon>
        <taxon>Saprolegniomycetes</taxon>
        <taxon>Saprolegniales</taxon>
        <taxon>Verrucalvaceae</taxon>
        <taxon>Aphanomyces</taxon>
    </lineage>
</organism>
<feature type="compositionally biased region" description="Polar residues" evidence="4">
    <location>
        <begin position="36"/>
        <end position="55"/>
    </location>
</feature>
<evidence type="ECO:0000256" key="1">
    <source>
        <dbReference type="ARBA" id="ARBA00009690"/>
    </source>
</evidence>
<dbReference type="SUPFAM" id="SSF52490">
    <property type="entry name" value="Tubulin nucleotide-binding domain-like"/>
    <property type="match status" value="1"/>
</dbReference>
<accession>A0A397FC37</accession>
<keyword evidence="3" id="KW-0342">GTP-binding</keyword>
<dbReference type="SMART" id="SM00864">
    <property type="entry name" value="Tubulin"/>
    <property type="match status" value="1"/>
</dbReference>
<dbReference type="InterPro" id="IPR020805">
    <property type="entry name" value="Cell_div_FtsZ_CS"/>
</dbReference>
<name>A0A397FC37_APHAT</name>
<dbReference type="GO" id="GO:0003924">
    <property type="term" value="F:GTPase activity"/>
    <property type="evidence" value="ECO:0007669"/>
    <property type="project" value="InterPro"/>
</dbReference>
<dbReference type="PANTHER" id="PTHR30314">
    <property type="entry name" value="CELL DIVISION PROTEIN FTSZ-RELATED"/>
    <property type="match status" value="1"/>
</dbReference>
<comment type="similarity">
    <text evidence="1">Belongs to the FtsZ family.</text>
</comment>
<dbReference type="GO" id="GO:0005525">
    <property type="term" value="F:GTP binding"/>
    <property type="evidence" value="ECO:0007669"/>
    <property type="project" value="UniProtKB-KW"/>
</dbReference>
<dbReference type="Pfam" id="PF00091">
    <property type="entry name" value="Tubulin"/>
    <property type="match status" value="2"/>
</dbReference>
<dbReference type="EMBL" id="QUTB01006062">
    <property type="protein sequence ID" value="RHY51852.1"/>
    <property type="molecule type" value="Genomic_DNA"/>
</dbReference>
<dbReference type="InterPro" id="IPR008280">
    <property type="entry name" value="Tub_FtsZ_C"/>
</dbReference>
<evidence type="ECO:0000256" key="2">
    <source>
        <dbReference type="ARBA" id="ARBA00022741"/>
    </source>
</evidence>
<dbReference type="AlphaFoldDB" id="A0A397FC37"/>
<dbReference type="InterPro" id="IPR018316">
    <property type="entry name" value="Tubulin/FtsZ_2-layer-sand-dom"/>
</dbReference>
<dbReference type="InterPro" id="IPR000158">
    <property type="entry name" value="Cell_div_FtsZ"/>
</dbReference>
<dbReference type="PRINTS" id="PR00423">
    <property type="entry name" value="CELLDVISFTSZ"/>
</dbReference>
<dbReference type="GO" id="GO:0005737">
    <property type="term" value="C:cytoplasm"/>
    <property type="evidence" value="ECO:0007669"/>
    <property type="project" value="TreeGrafter"/>
</dbReference>
<proteinExistence type="inferred from homology"/>
<dbReference type="SMART" id="SM00865">
    <property type="entry name" value="Tubulin_C"/>
    <property type="match status" value="1"/>
</dbReference>
<dbReference type="SUPFAM" id="SSF55307">
    <property type="entry name" value="Tubulin C-terminal domain-like"/>
    <property type="match status" value="1"/>
</dbReference>
<gene>
    <name evidence="8" type="ORF">DYB31_009745</name>
    <name evidence="7" type="ORF">DYB34_005249</name>
</gene>
<dbReference type="InterPro" id="IPR003008">
    <property type="entry name" value="Tubulin_FtsZ_GTPase"/>
</dbReference>
<evidence type="ECO:0000313" key="9">
    <source>
        <dbReference type="Proteomes" id="UP000266196"/>
    </source>
</evidence>
<evidence type="ECO:0000313" key="8">
    <source>
        <dbReference type="EMBL" id="RHZ23755.1"/>
    </source>
</evidence>
<feature type="region of interest" description="Disordered" evidence="4">
    <location>
        <begin position="407"/>
        <end position="430"/>
    </location>
</feature>
<dbReference type="FunFam" id="3.40.50.1440:FF:000001">
    <property type="entry name" value="Cell division protein FtsZ"/>
    <property type="match status" value="1"/>
</dbReference>
<dbReference type="GO" id="GO:0051301">
    <property type="term" value="P:cell division"/>
    <property type="evidence" value="ECO:0007669"/>
    <property type="project" value="TreeGrafter"/>
</dbReference>
<keyword evidence="2" id="KW-0547">Nucleotide-binding</keyword>
<reference evidence="9 10" key="1">
    <citation type="submission" date="2018-08" db="EMBL/GenBank/DDBJ databases">
        <title>Aphanomyces genome sequencing and annotation.</title>
        <authorList>
            <person name="Minardi D."/>
            <person name="Oidtmann B."/>
            <person name="Van Der Giezen M."/>
            <person name="Studholme D.J."/>
        </authorList>
    </citation>
    <scope>NUCLEOTIDE SEQUENCE [LARGE SCALE GENOMIC DNA]</scope>
    <source>
        <strain evidence="8 9">197901</strain>
        <strain evidence="7 10">Si</strain>
    </source>
</reference>
<feature type="region of interest" description="Disordered" evidence="4">
    <location>
        <begin position="18"/>
        <end position="71"/>
    </location>
</feature>
<dbReference type="InterPro" id="IPR024757">
    <property type="entry name" value="FtsZ_C"/>
</dbReference>
<dbReference type="InterPro" id="IPR045061">
    <property type="entry name" value="FtsZ/CetZ"/>
</dbReference>